<organism evidence="2 3">
    <name type="scientific">Stieleria bergensis</name>
    <dbReference type="NCBI Taxonomy" id="2528025"/>
    <lineage>
        <taxon>Bacteria</taxon>
        <taxon>Pseudomonadati</taxon>
        <taxon>Planctomycetota</taxon>
        <taxon>Planctomycetia</taxon>
        <taxon>Pirellulales</taxon>
        <taxon>Pirellulaceae</taxon>
        <taxon>Stieleria</taxon>
    </lineage>
</organism>
<accession>A0A517SRP1</accession>
<reference evidence="2 3" key="1">
    <citation type="submission" date="2019-02" db="EMBL/GenBank/DDBJ databases">
        <title>Deep-cultivation of Planctomycetes and their phenomic and genomic characterization uncovers novel biology.</title>
        <authorList>
            <person name="Wiegand S."/>
            <person name="Jogler M."/>
            <person name="Boedeker C."/>
            <person name="Pinto D."/>
            <person name="Vollmers J."/>
            <person name="Rivas-Marin E."/>
            <person name="Kohn T."/>
            <person name="Peeters S.H."/>
            <person name="Heuer A."/>
            <person name="Rast P."/>
            <person name="Oberbeckmann S."/>
            <person name="Bunk B."/>
            <person name="Jeske O."/>
            <person name="Meyerdierks A."/>
            <person name="Storesund J.E."/>
            <person name="Kallscheuer N."/>
            <person name="Luecker S."/>
            <person name="Lage O.M."/>
            <person name="Pohl T."/>
            <person name="Merkel B.J."/>
            <person name="Hornburger P."/>
            <person name="Mueller R.-W."/>
            <person name="Bruemmer F."/>
            <person name="Labrenz M."/>
            <person name="Spormann A.M."/>
            <person name="Op den Camp H."/>
            <person name="Overmann J."/>
            <person name="Amann R."/>
            <person name="Jetten M.S.M."/>
            <person name="Mascher T."/>
            <person name="Medema M.H."/>
            <person name="Devos D.P."/>
            <person name="Kaster A.-K."/>
            <person name="Ovreas L."/>
            <person name="Rohde M."/>
            <person name="Galperin M.Y."/>
            <person name="Jogler C."/>
        </authorList>
    </citation>
    <scope>NUCLEOTIDE SEQUENCE [LARGE SCALE GENOMIC DNA]</scope>
    <source>
        <strain evidence="2 3">SV_7m_r</strain>
    </source>
</reference>
<evidence type="ECO:0000313" key="2">
    <source>
        <dbReference type="EMBL" id="QDT58763.1"/>
    </source>
</evidence>
<sequence>MTVWFVQQVNGEVQTEIGPLQPKELLELVRKGSIRPETKLRKGDSAWFPASDVGGLFEAASKRPLKFFCPSCGVEVSRPPVTCKHCLHDIQKGEARVVSAEQPDQLPTAVAQAINKADDEARQSMQNWLRKRLPRRSG</sequence>
<dbReference type="RefSeq" id="WP_419188155.1">
    <property type="nucleotide sequence ID" value="NZ_CP036272.1"/>
</dbReference>
<proteinExistence type="predicted"/>
<feature type="domain" description="GYF" evidence="1">
    <location>
        <begin position="15"/>
        <end position="56"/>
    </location>
</feature>
<dbReference type="Proteomes" id="UP000315003">
    <property type="component" value="Chromosome"/>
</dbReference>
<dbReference type="AlphaFoldDB" id="A0A517SRP1"/>
<name>A0A517SRP1_9BACT</name>
<protein>
    <recommendedName>
        <fullName evidence="1">GYF domain-containing protein</fullName>
    </recommendedName>
</protein>
<evidence type="ECO:0000313" key="3">
    <source>
        <dbReference type="Proteomes" id="UP000315003"/>
    </source>
</evidence>
<evidence type="ECO:0000259" key="1">
    <source>
        <dbReference type="Pfam" id="PF14237"/>
    </source>
</evidence>
<keyword evidence="3" id="KW-1185">Reference proteome</keyword>
<gene>
    <name evidence="2" type="ORF">SV7mr_12630</name>
</gene>
<dbReference type="Pfam" id="PF14237">
    <property type="entry name" value="GYF_2"/>
    <property type="match status" value="1"/>
</dbReference>
<dbReference type="InterPro" id="IPR025640">
    <property type="entry name" value="GYF_2"/>
</dbReference>
<dbReference type="EMBL" id="CP036272">
    <property type="protein sequence ID" value="QDT58763.1"/>
    <property type="molecule type" value="Genomic_DNA"/>
</dbReference>